<evidence type="ECO:0000259" key="5">
    <source>
        <dbReference type="Pfam" id="PF05470"/>
    </source>
</evidence>
<evidence type="ECO:0000313" key="7">
    <source>
        <dbReference type="Proteomes" id="UP000673691"/>
    </source>
</evidence>
<evidence type="ECO:0000256" key="4">
    <source>
        <dbReference type="SAM" id="MobiDB-lite"/>
    </source>
</evidence>
<accession>A0A8H7ZZC0</accession>
<keyword evidence="7" id="KW-1185">Reference proteome</keyword>
<dbReference type="GO" id="GO:0003743">
    <property type="term" value="F:translation initiation factor activity"/>
    <property type="evidence" value="ECO:0007669"/>
    <property type="project" value="UniProtKB-KW"/>
</dbReference>
<dbReference type="GO" id="GO:0005852">
    <property type="term" value="C:eukaryotic translation initiation factor 3 complex"/>
    <property type="evidence" value="ECO:0007669"/>
    <property type="project" value="InterPro"/>
</dbReference>
<evidence type="ECO:0000256" key="3">
    <source>
        <dbReference type="ARBA" id="ARBA00022917"/>
    </source>
</evidence>
<feature type="compositionally biased region" description="Basic and acidic residues" evidence="4">
    <location>
        <begin position="111"/>
        <end position="125"/>
    </location>
</feature>
<organism evidence="6 7">
    <name type="scientific">Olpidium bornovanus</name>
    <dbReference type="NCBI Taxonomy" id="278681"/>
    <lineage>
        <taxon>Eukaryota</taxon>
        <taxon>Fungi</taxon>
        <taxon>Fungi incertae sedis</taxon>
        <taxon>Olpidiomycota</taxon>
        <taxon>Olpidiomycotina</taxon>
        <taxon>Olpidiomycetes</taxon>
        <taxon>Olpidiales</taxon>
        <taxon>Olpidiaceae</taxon>
        <taxon>Olpidium</taxon>
    </lineage>
</organism>
<feature type="region of interest" description="Disordered" evidence="4">
    <location>
        <begin position="166"/>
        <end position="192"/>
    </location>
</feature>
<dbReference type="PANTHER" id="PTHR13937:SF0">
    <property type="entry name" value="EUKARYOTIC TRANSLATION INITIATION FACTOR 3 SUBUNIT C-RELATED"/>
    <property type="match status" value="1"/>
</dbReference>
<evidence type="ECO:0000313" key="6">
    <source>
        <dbReference type="EMBL" id="KAG5462115.1"/>
    </source>
</evidence>
<dbReference type="InterPro" id="IPR008905">
    <property type="entry name" value="EIF3C_N_dom"/>
</dbReference>
<dbReference type="OrthoDB" id="29647at2759"/>
<dbReference type="AlphaFoldDB" id="A0A8H7ZZC0"/>
<dbReference type="EMBL" id="JAEFCI010002607">
    <property type="protein sequence ID" value="KAG5462115.1"/>
    <property type="molecule type" value="Genomic_DNA"/>
</dbReference>
<keyword evidence="3" id="KW-0648">Protein biosynthesis</keyword>
<keyword evidence="2" id="KW-0396">Initiation factor</keyword>
<reference evidence="6 7" key="1">
    <citation type="journal article" name="Sci. Rep.">
        <title>Genome-scale phylogenetic analyses confirm Olpidium as the closest living zoosporic fungus to the non-flagellated, terrestrial fungi.</title>
        <authorList>
            <person name="Chang Y."/>
            <person name="Rochon D."/>
            <person name="Sekimoto S."/>
            <person name="Wang Y."/>
            <person name="Chovatia M."/>
            <person name="Sandor L."/>
            <person name="Salamov A."/>
            <person name="Grigoriev I.V."/>
            <person name="Stajich J.E."/>
            <person name="Spatafora J.W."/>
        </authorList>
    </citation>
    <scope>NUCLEOTIDE SEQUENCE [LARGE SCALE GENOMIC DNA]</scope>
    <source>
        <strain evidence="6">S191</strain>
    </source>
</reference>
<evidence type="ECO:0000256" key="2">
    <source>
        <dbReference type="ARBA" id="ARBA00022540"/>
    </source>
</evidence>
<gene>
    <name evidence="6" type="ORF">BJ554DRAFT_5589</name>
</gene>
<feature type="region of interest" description="Disordered" evidence="4">
    <location>
        <begin position="92"/>
        <end position="135"/>
    </location>
</feature>
<feature type="domain" description="Eukaryotic translation initiation factor 3 subunit C N-terminal" evidence="5">
    <location>
        <begin position="53"/>
        <end position="99"/>
    </location>
</feature>
<dbReference type="InterPro" id="IPR027516">
    <property type="entry name" value="EIF3C"/>
</dbReference>
<proteinExistence type="predicted"/>
<dbReference type="PANTHER" id="PTHR13937">
    <property type="entry name" value="EUKARYOTIC TRANSLATION INITATION FACTOR 3, SUBUNIT 8 EIF3S8 -RELATED"/>
    <property type="match status" value="1"/>
</dbReference>
<feature type="compositionally biased region" description="Acidic residues" evidence="4">
    <location>
        <begin position="12"/>
        <end position="32"/>
    </location>
</feature>
<comment type="caution">
    <text evidence="6">The sequence shown here is derived from an EMBL/GenBank/DDBJ whole genome shotgun (WGS) entry which is preliminary data.</text>
</comment>
<sequence>MSSRFFRGLSDSESESESDESVLSDEEEELSQDEAAQKQQPQHAFARGRRAISDSDESDEEEVRVVRSAKDKRFEELRAAVKVIENAKKINDWVAIQNGERQRGKTNGLRGRSDGKGNHAEDSPGRSRRPLRWARRRNPEGAACWSCVGRAPLPDGLGRRAGLFMSPRARPRPYRPDLGAPSPPCFTRAAGA</sequence>
<evidence type="ECO:0000256" key="1">
    <source>
        <dbReference type="ARBA" id="ARBA00022490"/>
    </source>
</evidence>
<name>A0A8H7ZZC0_9FUNG</name>
<keyword evidence="1" id="KW-0963">Cytoplasm</keyword>
<dbReference type="Proteomes" id="UP000673691">
    <property type="component" value="Unassembled WGS sequence"/>
</dbReference>
<dbReference type="Pfam" id="PF05470">
    <property type="entry name" value="eIF-3c_N"/>
    <property type="match status" value="1"/>
</dbReference>
<protein>
    <recommendedName>
        <fullName evidence="5">Eukaryotic translation initiation factor 3 subunit C N-terminal domain-containing protein</fullName>
    </recommendedName>
</protein>
<feature type="region of interest" description="Disordered" evidence="4">
    <location>
        <begin position="1"/>
        <end position="69"/>
    </location>
</feature>
<dbReference type="GO" id="GO:0031369">
    <property type="term" value="F:translation initiation factor binding"/>
    <property type="evidence" value="ECO:0007669"/>
    <property type="project" value="InterPro"/>
</dbReference>
<dbReference type="GO" id="GO:0003723">
    <property type="term" value="F:RNA binding"/>
    <property type="evidence" value="ECO:0007669"/>
    <property type="project" value="InterPro"/>
</dbReference>
<feature type="compositionally biased region" description="Basic residues" evidence="4">
    <location>
        <begin position="126"/>
        <end position="135"/>
    </location>
</feature>